<gene>
    <name evidence="11" type="ORF">METZ01_LOCUS22967</name>
</gene>
<dbReference type="PANTHER" id="PTHR43134">
    <property type="entry name" value="SIGNAL RECOGNITION PARTICLE RECEPTOR SUBUNIT ALPHA"/>
    <property type="match status" value="1"/>
</dbReference>
<keyword evidence="6" id="KW-0378">Hydrolase</keyword>
<evidence type="ECO:0000256" key="6">
    <source>
        <dbReference type="ARBA" id="ARBA00022801"/>
    </source>
</evidence>
<evidence type="ECO:0000256" key="3">
    <source>
        <dbReference type="ARBA" id="ARBA00022475"/>
    </source>
</evidence>
<dbReference type="PANTHER" id="PTHR43134:SF1">
    <property type="entry name" value="SIGNAL RECOGNITION PARTICLE RECEPTOR SUBUNIT ALPHA"/>
    <property type="match status" value="1"/>
</dbReference>
<dbReference type="SUPFAM" id="SSF52540">
    <property type="entry name" value="P-loop containing nucleoside triphosphate hydrolases"/>
    <property type="match status" value="1"/>
</dbReference>
<evidence type="ECO:0000256" key="7">
    <source>
        <dbReference type="ARBA" id="ARBA00023134"/>
    </source>
</evidence>
<name>A0A381PXI2_9ZZZZ</name>
<evidence type="ECO:0000313" key="11">
    <source>
        <dbReference type="EMBL" id="SUZ70113.1"/>
    </source>
</evidence>
<keyword evidence="5" id="KW-0547">Nucleotide-binding</keyword>
<dbReference type="EMBL" id="UINC01001081">
    <property type="protein sequence ID" value="SUZ70113.1"/>
    <property type="molecule type" value="Genomic_DNA"/>
</dbReference>
<sequence length="293" mass="32312">MISKLFNALAKTRKSIADSFNILQKNKVSSETLDILESTLISADIGVDTTSEIINLIKTSSGDNYIQYVKDYMLSILNSNKLNTQSLPFVKLIVGVNGTGKTTTAAKLAHYYKLKGNDVVLVAADTYRAAALDQLEIWSNRIDVRLISNQSAKDPSSVIYDGMNASNGQDSKIVIIDTAGRLHTNKNLMLELEKMKRIILDNFGNYSLGTMVTIDSTLGQNSLYQAKEFLNYIDINSATLTKMDGTAKGGIVFGLNKELNIPIEFLGIGENIEDLEKFDYNHYINSLLDISDG</sequence>
<organism evidence="11">
    <name type="scientific">marine metagenome</name>
    <dbReference type="NCBI Taxonomy" id="408172"/>
    <lineage>
        <taxon>unclassified sequences</taxon>
        <taxon>metagenomes</taxon>
        <taxon>ecological metagenomes</taxon>
    </lineage>
</organism>
<keyword evidence="3" id="KW-1003">Cell membrane</keyword>
<dbReference type="Gene3D" id="1.20.120.140">
    <property type="entry name" value="Signal recognition particle SRP54, nucleotide-binding domain"/>
    <property type="match status" value="1"/>
</dbReference>
<dbReference type="InterPro" id="IPR004390">
    <property type="entry name" value="SR_rcpt_FtsY"/>
</dbReference>
<dbReference type="NCBIfam" id="TIGR00064">
    <property type="entry name" value="ftsY"/>
    <property type="match status" value="1"/>
</dbReference>
<evidence type="ECO:0000256" key="4">
    <source>
        <dbReference type="ARBA" id="ARBA00022490"/>
    </source>
</evidence>
<keyword evidence="4" id="KW-0963">Cytoplasm</keyword>
<feature type="domain" description="SRP54-type proteins GTP-binding" evidence="10">
    <location>
        <begin position="262"/>
        <end position="275"/>
    </location>
</feature>
<dbReference type="SUPFAM" id="SSF47364">
    <property type="entry name" value="Domain of the SRP/SRP receptor G-proteins"/>
    <property type="match status" value="1"/>
</dbReference>
<dbReference type="InterPro" id="IPR003593">
    <property type="entry name" value="AAA+_ATPase"/>
</dbReference>
<evidence type="ECO:0000256" key="2">
    <source>
        <dbReference type="ARBA" id="ARBA00008531"/>
    </source>
</evidence>
<dbReference type="InterPro" id="IPR027417">
    <property type="entry name" value="P-loop_NTPase"/>
</dbReference>
<dbReference type="InterPro" id="IPR036225">
    <property type="entry name" value="SRP/SRP_N"/>
</dbReference>
<dbReference type="GO" id="GO:0005886">
    <property type="term" value="C:plasma membrane"/>
    <property type="evidence" value="ECO:0007669"/>
    <property type="project" value="UniProtKB-SubCell"/>
</dbReference>
<proteinExistence type="inferred from homology"/>
<dbReference type="GO" id="GO:0006614">
    <property type="term" value="P:SRP-dependent cotranslational protein targeting to membrane"/>
    <property type="evidence" value="ECO:0007669"/>
    <property type="project" value="InterPro"/>
</dbReference>
<dbReference type="GO" id="GO:0003924">
    <property type="term" value="F:GTPase activity"/>
    <property type="evidence" value="ECO:0007669"/>
    <property type="project" value="TreeGrafter"/>
</dbReference>
<dbReference type="Pfam" id="PF02881">
    <property type="entry name" value="SRP54_N"/>
    <property type="match status" value="1"/>
</dbReference>
<dbReference type="SMART" id="SM00963">
    <property type="entry name" value="SRP54_N"/>
    <property type="match status" value="1"/>
</dbReference>
<dbReference type="Gene3D" id="3.40.50.300">
    <property type="entry name" value="P-loop containing nucleotide triphosphate hydrolases"/>
    <property type="match status" value="1"/>
</dbReference>
<dbReference type="InterPro" id="IPR042101">
    <property type="entry name" value="SRP54_N_sf"/>
</dbReference>
<comment type="subcellular location">
    <subcellularLocation>
        <location evidence="1">Cell membrane</location>
        <topology evidence="1">Peripheral membrane protein</topology>
        <orientation evidence="1">Cytoplasmic side</orientation>
    </subcellularLocation>
</comment>
<dbReference type="PROSITE" id="PS00300">
    <property type="entry name" value="SRP54"/>
    <property type="match status" value="1"/>
</dbReference>
<dbReference type="InterPro" id="IPR013822">
    <property type="entry name" value="Signal_recog_particl_SRP54_hlx"/>
</dbReference>
<dbReference type="SMART" id="SM00382">
    <property type="entry name" value="AAA"/>
    <property type="match status" value="1"/>
</dbReference>
<dbReference type="GO" id="GO:0005737">
    <property type="term" value="C:cytoplasm"/>
    <property type="evidence" value="ECO:0007669"/>
    <property type="project" value="UniProtKB-ARBA"/>
</dbReference>
<dbReference type="InterPro" id="IPR000897">
    <property type="entry name" value="SRP54_GTPase_dom"/>
</dbReference>
<dbReference type="GO" id="GO:0005047">
    <property type="term" value="F:signal recognition particle binding"/>
    <property type="evidence" value="ECO:0007669"/>
    <property type="project" value="TreeGrafter"/>
</dbReference>
<comment type="similarity">
    <text evidence="2">Belongs to the GTP-binding SRP family.</text>
</comment>
<dbReference type="SMART" id="SM00962">
    <property type="entry name" value="SRP54"/>
    <property type="match status" value="1"/>
</dbReference>
<keyword evidence="8" id="KW-0472">Membrane</keyword>
<evidence type="ECO:0000256" key="9">
    <source>
        <dbReference type="ARBA" id="ARBA00023170"/>
    </source>
</evidence>
<dbReference type="AlphaFoldDB" id="A0A381PXI2"/>
<evidence type="ECO:0000256" key="1">
    <source>
        <dbReference type="ARBA" id="ARBA00004413"/>
    </source>
</evidence>
<dbReference type="Pfam" id="PF00448">
    <property type="entry name" value="SRP54"/>
    <property type="match status" value="1"/>
</dbReference>
<reference evidence="11" key="1">
    <citation type="submission" date="2018-05" db="EMBL/GenBank/DDBJ databases">
        <authorList>
            <person name="Lanie J.A."/>
            <person name="Ng W.-L."/>
            <person name="Kazmierczak K.M."/>
            <person name="Andrzejewski T.M."/>
            <person name="Davidsen T.M."/>
            <person name="Wayne K.J."/>
            <person name="Tettelin H."/>
            <person name="Glass J.I."/>
            <person name="Rusch D."/>
            <person name="Podicherti R."/>
            <person name="Tsui H.-C.T."/>
            <person name="Winkler M.E."/>
        </authorList>
    </citation>
    <scope>NUCLEOTIDE SEQUENCE</scope>
</reference>
<keyword evidence="9" id="KW-0675">Receptor</keyword>
<dbReference type="FunFam" id="3.40.50.300:FF:000053">
    <property type="entry name" value="Signal recognition particle receptor FtsY"/>
    <property type="match status" value="1"/>
</dbReference>
<keyword evidence="7" id="KW-0342">GTP-binding</keyword>
<evidence type="ECO:0000256" key="8">
    <source>
        <dbReference type="ARBA" id="ARBA00023136"/>
    </source>
</evidence>
<evidence type="ECO:0000259" key="10">
    <source>
        <dbReference type="PROSITE" id="PS00300"/>
    </source>
</evidence>
<evidence type="ECO:0000256" key="5">
    <source>
        <dbReference type="ARBA" id="ARBA00022741"/>
    </source>
</evidence>
<protein>
    <recommendedName>
        <fullName evidence="10">SRP54-type proteins GTP-binding domain-containing protein</fullName>
    </recommendedName>
</protein>
<accession>A0A381PXI2</accession>
<dbReference type="GO" id="GO:0005525">
    <property type="term" value="F:GTP binding"/>
    <property type="evidence" value="ECO:0007669"/>
    <property type="project" value="UniProtKB-KW"/>
</dbReference>